<evidence type="ECO:0000256" key="6">
    <source>
        <dbReference type="ARBA" id="ARBA00023139"/>
    </source>
</evidence>
<comment type="similarity">
    <text evidence="2">Belongs to the GerABKC lipoprotein family.</text>
</comment>
<feature type="domain" description="Spore germination GerAC-like C-terminal" evidence="9">
    <location>
        <begin position="194"/>
        <end position="358"/>
    </location>
</feature>
<keyword evidence="3" id="KW-0309">Germination</keyword>
<dbReference type="InterPro" id="IPR046953">
    <property type="entry name" value="Spore_GerAC-like_C"/>
</dbReference>
<name>A0A368W9K1_9BACL</name>
<dbReference type="InterPro" id="IPR038501">
    <property type="entry name" value="Spore_GerAC_C_sf"/>
</dbReference>
<evidence type="ECO:0000256" key="7">
    <source>
        <dbReference type="ARBA" id="ARBA00023288"/>
    </source>
</evidence>
<evidence type="ECO:0000256" key="5">
    <source>
        <dbReference type="ARBA" id="ARBA00023136"/>
    </source>
</evidence>
<sequence>MKLLKTIILIVISCNLTACTNQKIVDDIKIIQTIGYDLEGNNVKSTVLYPSFEKKGETNVQLLDTKSNSYYDIMPRLNTKTNTPIEYGQLGMVLFGKSFSEKGIEAVIHSICRDAQVGSRVQLGVAEKEAAEILQMSMKFHVPYYIAGMINQNIDNGNLPEVNLQTFLFDFYGEGQDPFLPYMITERGKIKIGGLVLFKHDKYKTNISIKKAFILKMLIENSKNGSYLLPLKEPRNQNEDYILMNSVNSRTTYKVNEIYPVPSIAISLKLEAQVKDVPDHIDLLREEQLRKLEKEMEAHFVQEIQDFITLCKNNMVDPIGFGDLLRSKSKVWSEQSFESIYPKLKTSVSVHIEIIQTGVGE</sequence>
<dbReference type="RefSeq" id="WP_114379379.1">
    <property type="nucleotide sequence ID" value="NZ_QPJD01000004.1"/>
</dbReference>
<dbReference type="Pfam" id="PF05504">
    <property type="entry name" value="Spore_GerAC"/>
    <property type="match status" value="1"/>
</dbReference>
<feature type="domain" description="Spore germination protein N-terminal" evidence="10">
    <location>
        <begin position="21"/>
        <end position="183"/>
    </location>
</feature>
<evidence type="ECO:0000256" key="8">
    <source>
        <dbReference type="SAM" id="SignalP"/>
    </source>
</evidence>
<dbReference type="GO" id="GO:0009847">
    <property type="term" value="P:spore germination"/>
    <property type="evidence" value="ECO:0007669"/>
    <property type="project" value="InterPro"/>
</dbReference>
<keyword evidence="7" id="KW-0449">Lipoprotein</keyword>
<evidence type="ECO:0000313" key="11">
    <source>
        <dbReference type="EMBL" id="RCW49462.1"/>
    </source>
</evidence>
<dbReference type="GO" id="GO:0016020">
    <property type="term" value="C:membrane"/>
    <property type="evidence" value="ECO:0007669"/>
    <property type="project" value="UniProtKB-SubCell"/>
</dbReference>
<protein>
    <submittedName>
        <fullName evidence="11">Ger(X)C family germination protein</fullName>
    </submittedName>
</protein>
<keyword evidence="6" id="KW-0564">Palmitate</keyword>
<evidence type="ECO:0000259" key="9">
    <source>
        <dbReference type="Pfam" id="PF05504"/>
    </source>
</evidence>
<dbReference type="PANTHER" id="PTHR35789:SF1">
    <property type="entry name" value="SPORE GERMINATION PROTEIN B3"/>
    <property type="match status" value="1"/>
</dbReference>
<evidence type="ECO:0000256" key="2">
    <source>
        <dbReference type="ARBA" id="ARBA00007886"/>
    </source>
</evidence>
<evidence type="ECO:0000259" key="10">
    <source>
        <dbReference type="Pfam" id="PF25198"/>
    </source>
</evidence>
<evidence type="ECO:0000313" key="12">
    <source>
        <dbReference type="Proteomes" id="UP000252415"/>
    </source>
</evidence>
<dbReference type="OrthoDB" id="2592518at2"/>
<feature type="chain" id="PRO_5017002272" evidence="8">
    <location>
        <begin position="19"/>
        <end position="361"/>
    </location>
</feature>
<comment type="caution">
    <text evidence="11">The sequence shown here is derived from an EMBL/GenBank/DDBJ whole genome shotgun (WGS) entry which is preliminary data.</text>
</comment>
<dbReference type="Pfam" id="PF25198">
    <property type="entry name" value="Spore_GerAC_N"/>
    <property type="match status" value="1"/>
</dbReference>
<keyword evidence="4 8" id="KW-0732">Signal</keyword>
<dbReference type="InterPro" id="IPR008844">
    <property type="entry name" value="Spore_GerAC-like"/>
</dbReference>
<keyword evidence="5" id="KW-0472">Membrane</keyword>
<gene>
    <name evidence="11" type="ORF">DFP97_104120</name>
</gene>
<reference evidence="11 12" key="1">
    <citation type="submission" date="2018-07" db="EMBL/GenBank/DDBJ databases">
        <title>Genomic Encyclopedia of Type Strains, Phase III (KMG-III): the genomes of soil and plant-associated and newly described type strains.</title>
        <authorList>
            <person name="Whitman W."/>
        </authorList>
    </citation>
    <scope>NUCLEOTIDE SEQUENCE [LARGE SCALE GENOMIC DNA]</scope>
    <source>
        <strain evidence="11 12">CECT 7506</strain>
    </source>
</reference>
<organism evidence="11 12">
    <name type="scientific">Paenibacillus prosopidis</name>
    <dbReference type="NCBI Taxonomy" id="630520"/>
    <lineage>
        <taxon>Bacteria</taxon>
        <taxon>Bacillati</taxon>
        <taxon>Bacillota</taxon>
        <taxon>Bacilli</taxon>
        <taxon>Bacillales</taxon>
        <taxon>Paenibacillaceae</taxon>
        <taxon>Paenibacillus</taxon>
    </lineage>
</organism>
<dbReference type="Proteomes" id="UP000252415">
    <property type="component" value="Unassembled WGS sequence"/>
</dbReference>
<dbReference type="InterPro" id="IPR057336">
    <property type="entry name" value="GerAC_N"/>
</dbReference>
<feature type="signal peptide" evidence="8">
    <location>
        <begin position="1"/>
        <end position="18"/>
    </location>
</feature>
<comment type="subcellular location">
    <subcellularLocation>
        <location evidence="1">Membrane</location>
        <topology evidence="1">Lipid-anchor</topology>
    </subcellularLocation>
</comment>
<dbReference type="PANTHER" id="PTHR35789">
    <property type="entry name" value="SPORE GERMINATION PROTEIN B3"/>
    <property type="match status" value="1"/>
</dbReference>
<keyword evidence="12" id="KW-1185">Reference proteome</keyword>
<proteinExistence type="inferred from homology"/>
<accession>A0A368W9K1</accession>
<evidence type="ECO:0000256" key="1">
    <source>
        <dbReference type="ARBA" id="ARBA00004635"/>
    </source>
</evidence>
<dbReference type="NCBIfam" id="TIGR02887">
    <property type="entry name" value="spore_ger_x_C"/>
    <property type="match status" value="1"/>
</dbReference>
<dbReference type="Gene3D" id="3.30.300.210">
    <property type="entry name" value="Nutrient germinant receptor protein C, domain 3"/>
    <property type="match status" value="1"/>
</dbReference>
<dbReference type="AlphaFoldDB" id="A0A368W9K1"/>
<evidence type="ECO:0000256" key="3">
    <source>
        <dbReference type="ARBA" id="ARBA00022544"/>
    </source>
</evidence>
<evidence type="ECO:0000256" key="4">
    <source>
        <dbReference type="ARBA" id="ARBA00022729"/>
    </source>
</evidence>
<dbReference type="EMBL" id="QPJD01000004">
    <property type="protein sequence ID" value="RCW49462.1"/>
    <property type="molecule type" value="Genomic_DNA"/>
</dbReference>